<protein>
    <recommendedName>
        <fullName evidence="4">aspartate kinase</fullName>
        <ecNumber evidence="4">2.7.2.4</ecNumber>
    </recommendedName>
</protein>
<dbReference type="SUPFAM" id="SSF55021">
    <property type="entry name" value="ACT-like"/>
    <property type="match status" value="2"/>
</dbReference>
<dbReference type="UniPathway" id="UPA00051">
    <property type="reaction ID" value="UER00462"/>
</dbReference>
<evidence type="ECO:0000256" key="5">
    <source>
        <dbReference type="ARBA" id="ARBA00022679"/>
    </source>
</evidence>
<dbReference type="GO" id="GO:0009089">
    <property type="term" value="P:lysine biosynthetic process via diaminopimelate"/>
    <property type="evidence" value="ECO:0007669"/>
    <property type="project" value="TreeGrafter"/>
</dbReference>
<feature type="domain" description="ACT" evidence="11">
    <location>
        <begin position="17"/>
        <end position="91"/>
    </location>
</feature>
<evidence type="ECO:0000256" key="9">
    <source>
        <dbReference type="ARBA" id="ARBA00023154"/>
    </source>
</evidence>
<evidence type="ECO:0000256" key="6">
    <source>
        <dbReference type="ARBA" id="ARBA00022741"/>
    </source>
</evidence>
<comment type="pathway">
    <text evidence="1">Amino-acid biosynthesis; L-methionine biosynthesis via de novo pathway; L-homoserine from L-aspartate: step 1/3.</text>
</comment>
<comment type="catalytic activity">
    <reaction evidence="10">
        <text>L-aspartate + ATP = 4-phospho-L-aspartate + ADP</text>
        <dbReference type="Rhea" id="RHEA:23776"/>
        <dbReference type="ChEBI" id="CHEBI:29991"/>
        <dbReference type="ChEBI" id="CHEBI:30616"/>
        <dbReference type="ChEBI" id="CHEBI:57535"/>
        <dbReference type="ChEBI" id="CHEBI:456216"/>
        <dbReference type="EC" id="2.7.2.4"/>
    </reaction>
</comment>
<accession>A0A2K9P135</accession>
<dbReference type="UniPathway" id="UPA00050">
    <property type="reaction ID" value="UER00461"/>
</dbReference>
<organism evidence="12 13">
    <name type="scientific">Monoglobus pectinilyticus</name>
    <dbReference type="NCBI Taxonomy" id="1981510"/>
    <lineage>
        <taxon>Bacteria</taxon>
        <taxon>Bacillati</taxon>
        <taxon>Bacillota</taxon>
        <taxon>Clostridia</taxon>
        <taxon>Monoglobales</taxon>
        <taxon>Monoglobaceae</taxon>
        <taxon>Monoglobus</taxon>
    </lineage>
</organism>
<dbReference type="GO" id="GO:0005829">
    <property type="term" value="C:cytosol"/>
    <property type="evidence" value="ECO:0007669"/>
    <property type="project" value="TreeGrafter"/>
</dbReference>
<evidence type="ECO:0000256" key="1">
    <source>
        <dbReference type="ARBA" id="ARBA00004986"/>
    </source>
</evidence>
<dbReference type="Proteomes" id="UP000235589">
    <property type="component" value="Chromosome"/>
</dbReference>
<dbReference type="GO" id="GO:0004072">
    <property type="term" value="F:aspartate kinase activity"/>
    <property type="evidence" value="ECO:0007669"/>
    <property type="project" value="UniProtKB-EC"/>
</dbReference>
<dbReference type="Gene3D" id="3.30.2130.10">
    <property type="entry name" value="VC0802-like"/>
    <property type="match status" value="1"/>
</dbReference>
<evidence type="ECO:0000259" key="11">
    <source>
        <dbReference type="PROSITE" id="PS51671"/>
    </source>
</evidence>
<keyword evidence="8" id="KW-0067">ATP-binding</keyword>
<comment type="pathway">
    <text evidence="2">Amino-acid biosynthesis; L-threonine biosynthesis; L-threonine from L-aspartate: step 1/5.</text>
</comment>
<reference evidence="12 13" key="1">
    <citation type="submission" date="2017-04" db="EMBL/GenBank/DDBJ databases">
        <title>Monoglobus pectinilyticus 14 draft genome.</title>
        <authorList>
            <person name="Kim C."/>
            <person name="Rosendale D.I."/>
            <person name="Kelly W.J."/>
            <person name="Tannock G.W."/>
            <person name="Patchett M.L."/>
            <person name="Jordens J.Z."/>
        </authorList>
    </citation>
    <scope>NUCLEOTIDE SEQUENCE [LARGE SCALE GENOMIC DNA]</scope>
    <source>
        <strain evidence="12 13">14</strain>
    </source>
</reference>
<evidence type="ECO:0000256" key="10">
    <source>
        <dbReference type="ARBA" id="ARBA00047872"/>
    </source>
</evidence>
<proteinExistence type="inferred from homology"/>
<evidence type="ECO:0000256" key="2">
    <source>
        <dbReference type="ARBA" id="ARBA00005139"/>
    </source>
</evidence>
<dbReference type="RefSeq" id="WP_102365209.1">
    <property type="nucleotide sequence ID" value="NZ_CP020991.1"/>
</dbReference>
<dbReference type="InterPro" id="IPR054352">
    <property type="entry name" value="ACT_Aspartokinase"/>
</dbReference>
<name>A0A2K9P135_9FIRM</name>
<dbReference type="PANTHER" id="PTHR21499">
    <property type="entry name" value="ASPARTATE KINASE"/>
    <property type="match status" value="1"/>
</dbReference>
<dbReference type="PANTHER" id="PTHR21499:SF3">
    <property type="entry name" value="ASPARTOKINASE"/>
    <property type="match status" value="1"/>
</dbReference>
<dbReference type="GO" id="GO:0005524">
    <property type="term" value="F:ATP binding"/>
    <property type="evidence" value="ECO:0007669"/>
    <property type="project" value="UniProtKB-KW"/>
</dbReference>
<evidence type="ECO:0000256" key="8">
    <source>
        <dbReference type="ARBA" id="ARBA00022840"/>
    </source>
</evidence>
<dbReference type="InterPro" id="IPR002912">
    <property type="entry name" value="ACT_dom"/>
</dbReference>
<dbReference type="GeneID" id="98062201"/>
<dbReference type="Pfam" id="PF22468">
    <property type="entry name" value="ACT_9"/>
    <property type="match status" value="1"/>
</dbReference>
<keyword evidence="13" id="KW-1185">Reference proteome</keyword>
<keyword evidence="7 12" id="KW-0418">Kinase</keyword>
<evidence type="ECO:0000313" key="13">
    <source>
        <dbReference type="Proteomes" id="UP000235589"/>
    </source>
</evidence>
<gene>
    <name evidence="12" type="ORF">B9O19_00778</name>
</gene>
<evidence type="ECO:0000256" key="4">
    <source>
        <dbReference type="ARBA" id="ARBA00013059"/>
    </source>
</evidence>
<dbReference type="CDD" id="cd04891">
    <property type="entry name" value="ACT_AK-LysC-DapG-like_1"/>
    <property type="match status" value="1"/>
</dbReference>
<dbReference type="EMBL" id="CP020991">
    <property type="protein sequence ID" value="AUO18961.1"/>
    <property type="molecule type" value="Genomic_DNA"/>
</dbReference>
<dbReference type="GO" id="GO:0009090">
    <property type="term" value="P:homoserine biosynthetic process"/>
    <property type="evidence" value="ECO:0007669"/>
    <property type="project" value="TreeGrafter"/>
</dbReference>
<keyword evidence="6" id="KW-0547">Nucleotide-binding</keyword>
<sequence length="150" mass="16231">MIKTITDIEFFPEVAIVTLNNIPNTPSSIANILSVIAENGISIDMISQTEPYKDKINLSFTLSQDDLSEVIGLTGKFKSLAPSIKADINGNNTKILLSGDGMRSESGVAAELFSLFAKENIRVKLITTAETEISCLIDIKDVEAAKKILL</sequence>
<evidence type="ECO:0000256" key="7">
    <source>
        <dbReference type="ARBA" id="ARBA00022777"/>
    </source>
</evidence>
<keyword evidence="9" id="KW-0457">Lysine biosynthesis</keyword>
<keyword evidence="5" id="KW-0808">Transferase</keyword>
<dbReference type="OrthoDB" id="9799110at2"/>
<dbReference type="PROSITE" id="PS51671">
    <property type="entry name" value="ACT"/>
    <property type="match status" value="1"/>
</dbReference>
<dbReference type="AlphaFoldDB" id="A0A2K9P135"/>
<evidence type="ECO:0000313" key="12">
    <source>
        <dbReference type="EMBL" id="AUO18961.1"/>
    </source>
</evidence>
<dbReference type="InterPro" id="IPR045865">
    <property type="entry name" value="ACT-like_dom_sf"/>
</dbReference>
<comment type="similarity">
    <text evidence="3">Belongs to the aspartokinase family.</text>
</comment>
<evidence type="ECO:0000256" key="3">
    <source>
        <dbReference type="ARBA" id="ARBA00010122"/>
    </source>
</evidence>
<keyword evidence="9" id="KW-0028">Amino-acid biosynthesis</keyword>
<dbReference type="KEGG" id="mpec:B9O19_00778"/>
<dbReference type="GO" id="GO:0009088">
    <property type="term" value="P:threonine biosynthetic process"/>
    <property type="evidence" value="ECO:0007669"/>
    <property type="project" value="UniProtKB-UniPathway"/>
</dbReference>
<dbReference type="EC" id="2.7.2.4" evidence="4"/>